<protein>
    <submittedName>
        <fullName evidence="1">C-type cytochrome biogenesis protein CcmI</fullName>
    </submittedName>
</protein>
<comment type="caution">
    <text evidence="1">The sequence shown here is derived from an EMBL/GenBank/DDBJ whole genome shotgun (WGS) entry which is preliminary data.</text>
</comment>
<sequence length="83" mass="9143">MGLFTGLLTLPLAPVRGVIWVAEQVRDEALRQTEDPTVLRRRLAEVERAREAGEIAEEEAAEIQEDLVRRLLASGPPLGGLEV</sequence>
<proteinExistence type="predicted"/>
<dbReference type="EMBL" id="JARJBC010000022">
    <property type="protein sequence ID" value="MDF3293024.1"/>
    <property type="molecule type" value="Genomic_DNA"/>
</dbReference>
<dbReference type="NCBIfam" id="TIGR03142">
    <property type="entry name" value="cytochro_ccmI"/>
    <property type="match status" value="1"/>
</dbReference>
<keyword evidence="2" id="KW-1185">Reference proteome</keyword>
<name>A0ABT5ZT66_9ACTN</name>
<evidence type="ECO:0000313" key="1">
    <source>
        <dbReference type="EMBL" id="MDF3293024.1"/>
    </source>
</evidence>
<dbReference type="RefSeq" id="WP_276095998.1">
    <property type="nucleotide sequence ID" value="NZ_JARJBC010000022.1"/>
</dbReference>
<accession>A0ABT5ZT66</accession>
<organism evidence="1 2">
    <name type="scientific">Streptomyces silvisoli</name>
    <dbReference type="NCBI Taxonomy" id="3034235"/>
    <lineage>
        <taxon>Bacteria</taxon>
        <taxon>Bacillati</taxon>
        <taxon>Actinomycetota</taxon>
        <taxon>Actinomycetes</taxon>
        <taxon>Kitasatosporales</taxon>
        <taxon>Streptomycetaceae</taxon>
        <taxon>Streptomyces</taxon>
    </lineage>
</organism>
<gene>
    <name evidence="1" type="primary">ccmI</name>
    <name evidence="1" type="ORF">P3G67_28175</name>
</gene>
<dbReference type="InterPro" id="IPR007804">
    <property type="entry name" value="GvpG"/>
</dbReference>
<reference evidence="1 2" key="1">
    <citation type="submission" date="2023-03" db="EMBL/GenBank/DDBJ databases">
        <title>Draft genome sequence of Streptomyces sp. RB6PN23 isolated from peat swamp forest in Thailand.</title>
        <authorList>
            <person name="Klaysubun C."/>
            <person name="Duangmal K."/>
        </authorList>
    </citation>
    <scope>NUCLEOTIDE SEQUENCE [LARGE SCALE GENOMIC DNA]</scope>
    <source>
        <strain evidence="1 2">RB6PN23</strain>
    </source>
</reference>
<dbReference type="Proteomes" id="UP001216579">
    <property type="component" value="Unassembled WGS sequence"/>
</dbReference>
<evidence type="ECO:0000313" key="2">
    <source>
        <dbReference type="Proteomes" id="UP001216579"/>
    </source>
</evidence>
<dbReference type="Pfam" id="PF05120">
    <property type="entry name" value="GvpG"/>
    <property type="match status" value="1"/>
</dbReference>
<dbReference type="InterPro" id="IPR017560">
    <property type="entry name" value="Cyt_c_biogenesis_CcmI"/>
</dbReference>